<name>A0AC60P6R5_IXOPE</name>
<protein>
    <submittedName>
        <fullName evidence="1">Uncharacterized protein</fullName>
    </submittedName>
</protein>
<organism evidence="1 2">
    <name type="scientific">Ixodes persulcatus</name>
    <name type="common">Taiga tick</name>
    <dbReference type="NCBI Taxonomy" id="34615"/>
    <lineage>
        <taxon>Eukaryota</taxon>
        <taxon>Metazoa</taxon>
        <taxon>Ecdysozoa</taxon>
        <taxon>Arthropoda</taxon>
        <taxon>Chelicerata</taxon>
        <taxon>Arachnida</taxon>
        <taxon>Acari</taxon>
        <taxon>Parasitiformes</taxon>
        <taxon>Ixodida</taxon>
        <taxon>Ixodoidea</taxon>
        <taxon>Ixodidae</taxon>
        <taxon>Ixodinae</taxon>
        <taxon>Ixodes</taxon>
    </lineage>
</organism>
<accession>A0AC60P6R5</accession>
<proteinExistence type="predicted"/>
<sequence length="358" mass="38368">NVSKMGLECQRFLAKDPSARRIGQRGQHPAPRSEERTRGGTGDKGSRAGEIEQDQASQGAARQTTHVATIATAAPQTREPSGAAKQAACAVTTATAALSPRELWGAAKQAGWTDPALAAGDSTSQAQANMPPCDTSDPGCVGFTGEYDPELYKTVEDKVYLDHGRWIHESLFKDLMAKTESMSVREAAVNLFSTAGLHGRSITGASSNRTKSTPKPALDPTLMMVLTEDLKQRFLEEVLEVYSLNTLLPRHVNEKGAPGKLSILAAKYGVLLGMGDVALQSIIRAEFSLWAAKWRREQEKGPLPSTAVETLQESEPELYPNIRTLLRVIATLPGTPGIGVRGDSVALAHPGVRAVMSF</sequence>
<feature type="non-terminal residue" evidence="1">
    <location>
        <position position="1"/>
    </location>
</feature>
<dbReference type="Proteomes" id="UP000805193">
    <property type="component" value="Unassembled WGS sequence"/>
</dbReference>
<keyword evidence="2" id="KW-1185">Reference proteome</keyword>
<reference evidence="1 2" key="1">
    <citation type="journal article" date="2020" name="Cell">
        <title>Large-Scale Comparative Analyses of Tick Genomes Elucidate Their Genetic Diversity and Vector Capacities.</title>
        <authorList>
            <consortium name="Tick Genome and Microbiome Consortium (TIGMIC)"/>
            <person name="Jia N."/>
            <person name="Wang J."/>
            <person name="Shi W."/>
            <person name="Du L."/>
            <person name="Sun Y."/>
            <person name="Zhan W."/>
            <person name="Jiang J.F."/>
            <person name="Wang Q."/>
            <person name="Zhang B."/>
            <person name="Ji P."/>
            <person name="Bell-Sakyi L."/>
            <person name="Cui X.M."/>
            <person name="Yuan T.T."/>
            <person name="Jiang B.G."/>
            <person name="Yang W.F."/>
            <person name="Lam T.T."/>
            <person name="Chang Q.C."/>
            <person name="Ding S.J."/>
            <person name="Wang X.J."/>
            <person name="Zhu J.G."/>
            <person name="Ruan X.D."/>
            <person name="Zhao L."/>
            <person name="Wei J.T."/>
            <person name="Ye R.Z."/>
            <person name="Que T.C."/>
            <person name="Du C.H."/>
            <person name="Zhou Y.H."/>
            <person name="Cheng J.X."/>
            <person name="Dai P.F."/>
            <person name="Guo W.B."/>
            <person name="Han X.H."/>
            <person name="Huang E.J."/>
            <person name="Li L.F."/>
            <person name="Wei W."/>
            <person name="Gao Y.C."/>
            <person name="Liu J.Z."/>
            <person name="Shao H.Z."/>
            <person name="Wang X."/>
            <person name="Wang C.C."/>
            <person name="Yang T.C."/>
            <person name="Huo Q.B."/>
            <person name="Li W."/>
            <person name="Chen H.Y."/>
            <person name="Chen S.E."/>
            <person name="Zhou L.G."/>
            <person name="Ni X.B."/>
            <person name="Tian J.H."/>
            <person name="Sheng Y."/>
            <person name="Liu T."/>
            <person name="Pan Y.S."/>
            <person name="Xia L.Y."/>
            <person name="Li J."/>
            <person name="Zhao F."/>
            <person name="Cao W.C."/>
        </authorList>
    </citation>
    <scope>NUCLEOTIDE SEQUENCE [LARGE SCALE GENOMIC DNA]</scope>
    <source>
        <strain evidence="1">Iper-2018</strain>
    </source>
</reference>
<evidence type="ECO:0000313" key="2">
    <source>
        <dbReference type="Proteomes" id="UP000805193"/>
    </source>
</evidence>
<evidence type="ECO:0000313" key="1">
    <source>
        <dbReference type="EMBL" id="KAG0415061.1"/>
    </source>
</evidence>
<comment type="caution">
    <text evidence="1">The sequence shown here is derived from an EMBL/GenBank/DDBJ whole genome shotgun (WGS) entry which is preliminary data.</text>
</comment>
<gene>
    <name evidence="1" type="ORF">HPB47_007781</name>
</gene>
<dbReference type="EMBL" id="JABSTQ010011117">
    <property type="protein sequence ID" value="KAG0415061.1"/>
    <property type="molecule type" value="Genomic_DNA"/>
</dbReference>